<dbReference type="Gene3D" id="3.40.50.2000">
    <property type="entry name" value="Glycogen Phosphorylase B"/>
    <property type="match status" value="2"/>
</dbReference>
<evidence type="ECO:0000256" key="1">
    <source>
        <dbReference type="ARBA" id="ARBA00022676"/>
    </source>
</evidence>
<protein>
    <submittedName>
        <fullName evidence="4">Glycosyltransferase family 4 protein</fullName>
        <ecNumber evidence="4">2.4.-.-</ecNumber>
    </submittedName>
</protein>
<keyword evidence="1 4" id="KW-0328">Glycosyltransferase</keyword>
<keyword evidence="2 4" id="KW-0808">Transferase</keyword>
<dbReference type="EMBL" id="JAWSTH010000053">
    <property type="protein sequence ID" value="MDW5596345.1"/>
    <property type="molecule type" value="Genomic_DNA"/>
</dbReference>
<evidence type="ECO:0000313" key="5">
    <source>
        <dbReference type="Proteomes" id="UP001284601"/>
    </source>
</evidence>
<accession>A0ABU4HUX5</accession>
<reference evidence="5" key="1">
    <citation type="submission" date="2023-07" db="EMBL/GenBank/DDBJ databases">
        <title>Conexibacter stalactiti sp. nov., isolated from stalactites in a lava cave and emended description of the genus Conexibacter.</title>
        <authorList>
            <person name="Lee S.D."/>
        </authorList>
    </citation>
    <scope>NUCLEOTIDE SEQUENCE [LARGE SCALE GENOMIC DNA]</scope>
    <source>
        <strain evidence="5">KCTC 39840</strain>
    </source>
</reference>
<keyword evidence="5" id="KW-1185">Reference proteome</keyword>
<comment type="caution">
    <text evidence="4">The sequence shown here is derived from an EMBL/GenBank/DDBJ whole genome shotgun (WGS) entry which is preliminary data.</text>
</comment>
<evidence type="ECO:0000259" key="3">
    <source>
        <dbReference type="Pfam" id="PF13439"/>
    </source>
</evidence>
<dbReference type="InterPro" id="IPR028098">
    <property type="entry name" value="Glyco_trans_4-like_N"/>
</dbReference>
<name>A0ABU4HUX5_9ACTN</name>
<sequence>MSRRLLLVEEGGGGGVADYSGELAAAVARAGWQVDVATARDHRYPPAPGVRLHRLFPYVRGSSAAGRAVRRLRLSKAVNGATHFAANAPVLRLARAADVVHVQGGEWAPLGALQALLVRAAGRPLVWTPHNTFERGERAYARSRELTDRCAAGLIVHSEFDRTLLSPLAASKATVIPHGEYGGLARRGAPDADPAAARAALGLPADATVALLFGQLRADKGVRDLLLAARELPALHVVLAGKDEGVLAQVADLLAEPALRERVTVREGFVPSEQVGPLFAAADVAALPYQRASASGVLLLAYGYARPVVAYPVGGLPEYVEDGRSGWLCPAATPEALAQTLRAVIEAGPQERRARGEAGRAMSDERFGWDAIAATTIALYERLLAAPRR</sequence>
<dbReference type="RefSeq" id="WP_318598728.1">
    <property type="nucleotide sequence ID" value="NZ_JAWSTH010000053.1"/>
</dbReference>
<dbReference type="PANTHER" id="PTHR12526">
    <property type="entry name" value="GLYCOSYLTRANSFERASE"/>
    <property type="match status" value="1"/>
</dbReference>
<evidence type="ECO:0000256" key="2">
    <source>
        <dbReference type="ARBA" id="ARBA00022679"/>
    </source>
</evidence>
<dbReference type="SUPFAM" id="SSF53756">
    <property type="entry name" value="UDP-Glycosyltransferase/glycogen phosphorylase"/>
    <property type="match status" value="1"/>
</dbReference>
<dbReference type="EC" id="2.4.-.-" evidence="4"/>
<evidence type="ECO:0000313" key="4">
    <source>
        <dbReference type="EMBL" id="MDW5596345.1"/>
    </source>
</evidence>
<feature type="domain" description="Glycosyltransferase subfamily 4-like N-terminal" evidence="3">
    <location>
        <begin position="14"/>
        <end position="179"/>
    </location>
</feature>
<dbReference type="Pfam" id="PF13692">
    <property type="entry name" value="Glyco_trans_1_4"/>
    <property type="match status" value="1"/>
</dbReference>
<gene>
    <name evidence="4" type="ORF">R7226_18510</name>
</gene>
<dbReference type="CDD" id="cd03801">
    <property type="entry name" value="GT4_PimA-like"/>
    <property type="match status" value="1"/>
</dbReference>
<dbReference type="PANTHER" id="PTHR12526:SF510">
    <property type="entry name" value="D-INOSITOL 3-PHOSPHATE GLYCOSYLTRANSFERASE"/>
    <property type="match status" value="1"/>
</dbReference>
<proteinExistence type="predicted"/>
<dbReference type="Pfam" id="PF13439">
    <property type="entry name" value="Glyco_transf_4"/>
    <property type="match status" value="1"/>
</dbReference>
<dbReference type="Proteomes" id="UP001284601">
    <property type="component" value="Unassembled WGS sequence"/>
</dbReference>
<organism evidence="4 5">
    <name type="scientific">Conexibacter stalactiti</name>
    <dbReference type="NCBI Taxonomy" id="1940611"/>
    <lineage>
        <taxon>Bacteria</taxon>
        <taxon>Bacillati</taxon>
        <taxon>Actinomycetota</taxon>
        <taxon>Thermoleophilia</taxon>
        <taxon>Solirubrobacterales</taxon>
        <taxon>Conexibacteraceae</taxon>
        <taxon>Conexibacter</taxon>
    </lineage>
</organism>
<dbReference type="GO" id="GO:0016757">
    <property type="term" value="F:glycosyltransferase activity"/>
    <property type="evidence" value="ECO:0007669"/>
    <property type="project" value="UniProtKB-KW"/>
</dbReference>